<feature type="coiled-coil region" evidence="9">
    <location>
        <begin position="50"/>
        <end position="77"/>
    </location>
</feature>
<comment type="caution">
    <text evidence="10">The sequence shown here is derived from an EMBL/GenBank/DDBJ whole genome shotgun (WGS) entry which is preliminary data.</text>
</comment>
<dbReference type="NCBIfam" id="TIGR03544">
    <property type="entry name" value="DivI1A_domain"/>
    <property type="match status" value="1"/>
</dbReference>
<evidence type="ECO:0000256" key="2">
    <source>
        <dbReference type="ARBA" id="ARBA00009008"/>
    </source>
</evidence>
<evidence type="ECO:0000256" key="5">
    <source>
        <dbReference type="ARBA" id="ARBA00022618"/>
    </source>
</evidence>
<evidence type="ECO:0000256" key="9">
    <source>
        <dbReference type="SAM" id="Coils"/>
    </source>
</evidence>
<name>A0ABX0Y142_9ACTN</name>
<keyword evidence="6 9" id="KW-0175">Coiled coil</keyword>
<dbReference type="Pfam" id="PF05103">
    <property type="entry name" value="DivIVA"/>
    <property type="match status" value="1"/>
</dbReference>
<keyword evidence="4" id="KW-0963">Cytoplasm</keyword>
<dbReference type="PANTHER" id="PTHR35794">
    <property type="entry name" value="CELL DIVISION PROTEIN DIVIVA"/>
    <property type="match status" value="1"/>
</dbReference>
<protein>
    <recommendedName>
        <fullName evidence="3">Cell wall synthesis protein Wag31</fullName>
    </recommendedName>
    <alternativeName>
        <fullName evidence="8">Antigen 84</fullName>
    </alternativeName>
</protein>
<dbReference type="Gene3D" id="6.10.250.660">
    <property type="match status" value="1"/>
</dbReference>
<evidence type="ECO:0000256" key="3">
    <source>
        <dbReference type="ARBA" id="ARBA00018787"/>
    </source>
</evidence>
<evidence type="ECO:0000256" key="4">
    <source>
        <dbReference type="ARBA" id="ARBA00022490"/>
    </source>
</evidence>
<dbReference type="Proteomes" id="UP000722989">
    <property type="component" value="Unassembled WGS sequence"/>
</dbReference>
<keyword evidence="5" id="KW-0132">Cell division</keyword>
<evidence type="ECO:0000313" key="10">
    <source>
        <dbReference type="EMBL" id="NJC72074.1"/>
    </source>
</evidence>
<organism evidence="10 11">
    <name type="scientific">Planosporangium thailandense</name>
    <dbReference type="NCBI Taxonomy" id="765197"/>
    <lineage>
        <taxon>Bacteria</taxon>
        <taxon>Bacillati</taxon>
        <taxon>Actinomycetota</taxon>
        <taxon>Actinomycetes</taxon>
        <taxon>Micromonosporales</taxon>
        <taxon>Micromonosporaceae</taxon>
        <taxon>Planosporangium</taxon>
    </lineage>
</organism>
<evidence type="ECO:0000256" key="6">
    <source>
        <dbReference type="ARBA" id="ARBA00023054"/>
    </source>
</evidence>
<proteinExistence type="inferred from homology"/>
<comment type="subcellular location">
    <subcellularLocation>
        <location evidence="1">Cytoplasm</location>
    </subcellularLocation>
</comment>
<gene>
    <name evidence="10" type="ORF">HC031_20480</name>
</gene>
<evidence type="ECO:0000256" key="8">
    <source>
        <dbReference type="ARBA" id="ARBA00031737"/>
    </source>
</evidence>
<dbReference type="InterPro" id="IPR019933">
    <property type="entry name" value="DivIVA_domain"/>
</dbReference>
<keyword evidence="7" id="KW-0131">Cell cycle</keyword>
<sequence length="219" mass="24141">MTGSTVNGNHQHTNAHEWVPLSAERIRHQTFRETPLGRRGYRPEEVHLFLNRVASEVDRWTAAYAEAQNEVHRLRNYFRNQGVDPEAGRAQELSNEAVTVLVRAQAHADRLIADAQAHASAMQHDARTQAEAIVARARQEVDRAAHTYRAVAGVEYNADREQAERLAALGRSILSAVSGATTQMDGATTQMRAIGEAFAAELEKLTVPFAHAGHAARHG</sequence>
<keyword evidence="11" id="KW-1185">Reference proteome</keyword>
<dbReference type="PANTHER" id="PTHR35794:SF2">
    <property type="entry name" value="CELL DIVISION PROTEIN DIVIVA"/>
    <property type="match status" value="1"/>
</dbReference>
<evidence type="ECO:0000313" key="11">
    <source>
        <dbReference type="Proteomes" id="UP000722989"/>
    </source>
</evidence>
<reference evidence="10 11" key="1">
    <citation type="submission" date="2020-03" db="EMBL/GenBank/DDBJ databases">
        <title>WGS of the type strain of Planosporangium spp.</title>
        <authorList>
            <person name="Thawai C."/>
        </authorList>
    </citation>
    <scope>NUCLEOTIDE SEQUENCE [LARGE SCALE GENOMIC DNA]</scope>
    <source>
        <strain evidence="10 11">TBRC 5610</strain>
    </source>
</reference>
<evidence type="ECO:0000256" key="7">
    <source>
        <dbReference type="ARBA" id="ARBA00023306"/>
    </source>
</evidence>
<dbReference type="InterPro" id="IPR007793">
    <property type="entry name" value="DivIVA_fam"/>
</dbReference>
<dbReference type="EMBL" id="JAATVY010000016">
    <property type="protein sequence ID" value="NJC72074.1"/>
    <property type="molecule type" value="Genomic_DNA"/>
</dbReference>
<dbReference type="RefSeq" id="WP_167926990.1">
    <property type="nucleotide sequence ID" value="NZ_JAATVY010000016.1"/>
</dbReference>
<comment type="similarity">
    <text evidence="2">Belongs to the DivIVA family.</text>
</comment>
<accession>A0ABX0Y142</accession>
<evidence type="ECO:0000256" key="1">
    <source>
        <dbReference type="ARBA" id="ARBA00004496"/>
    </source>
</evidence>